<reference evidence="21" key="1">
    <citation type="submission" date="2021-07" db="EMBL/GenBank/DDBJ databases">
        <title>Complete genome sequencing of a Clostridium isolate.</title>
        <authorList>
            <person name="Ueki A."/>
            <person name="Tonouchi A."/>
        </authorList>
    </citation>
    <scope>NUCLEOTIDE SEQUENCE [LARGE SCALE GENOMIC DNA]</scope>
    <source>
        <strain evidence="21">C5S11</strain>
    </source>
</reference>
<evidence type="ECO:0000256" key="16">
    <source>
        <dbReference type="NCBIfam" id="TIGR01389"/>
    </source>
</evidence>
<keyword evidence="14" id="KW-0413">Isomerase</keyword>
<dbReference type="Pfam" id="PF14493">
    <property type="entry name" value="HTH_40"/>
    <property type="match status" value="1"/>
</dbReference>
<feature type="domain" description="HRDC" evidence="17">
    <location>
        <begin position="618"/>
        <end position="698"/>
    </location>
</feature>
<keyword evidence="5" id="KW-0547">Nucleotide-binding</keyword>
<dbReference type="InterPro" id="IPR014001">
    <property type="entry name" value="Helicase_ATP-bd"/>
</dbReference>
<keyword evidence="13" id="KW-0234">DNA repair</keyword>
<evidence type="ECO:0000256" key="15">
    <source>
        <dbReference type="ARBA" id="ARBA00034617"/>
    </source>
</evidence>
<dbReference type="Pfam" id="PF09382">
    <property type="entry name" value="RQC"/>
    <property type="match status" value="1"/>
</dbReference>
<dbReference type="EC" id="5.6.2.4" evidence="16"/>
<keyword evidence="12" id="KW-0233">DNA recombination</keyword>
<dbReference type="InterPro" id="IPR010997">
    <property type="entry name" value="HRDC-like_sf"/>
</dbReference>
<dbReference type="CDD" id="cd17920">
    <property type="entry name" value="DEXHc_RecQ"/>
    <property type="match status" value="1"/>
</dbReference>
<dbReference type="InterPro" id="IPR032284">
    <property type="entry name" value="RecQ_Zn-bd"/>
</dbReference>
<feature type="domain" description="Helicase C-terminal" evidence="19">
    <location>
        <begin position="219"/>
        <end position="363"/>
    </location>
</feature>
<keyword evidence="7" id="KW-0378">Hydrolase</keyword>
<evidence type="ECO:0000256" key="10">
    <source>
        <dbReference type="ARBA" id="ARBA00022840"/>
    </source>
</evidence>
<dbReference type="InterPro" id="IPR011545">
    <property type="entry name" value="DEAD/DEAH_box_helicase_dom"/>
</dbReference>
<evidence type="ECO:0000256" key="6">
    <source>
        <dbReference type="ARBA" id="ARBA00022763"/>
    </source>
</evidence>
<dbReference type="InterPro" id="IPR036390">
    <property type="entry name" value="WH_DNA-bd_sf"/>
</dbReference>
<gene>
    <name evidence="20" type="primary">recQ_2</name>
    <name evidence="20" type="ORF">psyc5s11_21700</name>
</gene>
<dbReference type="Pfam" id="PF16124">
    <property type="entry name" value="RecQ_Zn_bind"/>
    <property type="match status" value="1"/>
</dbReference>
<evidence type="ECO:0000256" key="14">
    <source>
        <dbReference type="ARBA" id="ARBA00023235"/>
    </source>
</evidence>
<evidence type="ECO:0000259" key="17">
    <source>
        <dbReference type="PROSITE" id="PS50967"/>
    </source>
</evidence>
<dbReference type="SUPFAM" id="SSF46785">
    <property type="entry name" value="Winged helix' DNA-binding domain"/>
    <property type="match status" value="1"/>
</dbReference>
<comment type="catalytic activity">
    <reaction evidence="15">
        <text>Couples ATP hydrolysis with the unwinding of duplex DNA by translocating in the 3'-5' direction.</text>
        <dbReference type="EC" id="5.6.2.4"/>
    </reaction>
</comment>
<dbReference type="Pfam" id="PF00271">
    <property type="entry name" value="Helicase_C"/>
    <property type="match status" value="1"/>
</dbReference>
<dbReference type="InterPro" id="IPR044876">
    <property type="entry name" value="HRDC_dom_sf"/>
</dbReference>
<comment type="cofactor">
    <cofactor evidence="1">
        <name>Mg(2+)</name>
        <dbReference type="ChEBI" id="CHEBI:18420"/>
    </cofactor>
</comment>
<dbReference type="SMART" id="SM00490">
    <property type="entry name" value="HELICc"/>
    <property type="match status" value="1"/>
</dbReference>
<dbReference type="InterPro" id="IPR036388">
    <property type="entry name" value="WH-like_DNA-bd_sf"/>
</dbReference>
<keyword evidence="21" id="KW-1185">Reference proteome</keyword>
<evidence type="ECO:0000313" key="21">
    <source>
        <dbReference type="Proteomes" id="UP000824633"/>
    </source>
</evidence>
<comment type="similarity">
    <text evidence="3">Belongs to the helicase family. RecQ subfamily.</text>
</comment>
<dbReference type="SUPFAM" id="SSF52540">
    <property type="entry name" value="P-loop containing nucleoside triphosphate hydrolases"/>
    <property type="match status" value="1"/>
</dbReference>
<evidence type="ECO:0000256" key="1">
    <source>
        <dbReference type="ARBA" id="ARBA00001946"/>
    </source>
</evidence>
<dbReference type="GO" id="GO:0004386">
    <property type="term" value="F:helicase activity"/>
    <property type="evidence" value="ECO:0007669"/>
    <property type="project" value="UniProtKB-KW"/>
</dbReference>
<dbReference type="InterPro" id="IPR002121">
    <property type="entry name" value="HRDC_dom"/>
</dbReference>
<evidence type="ECO:0000256" key="8">
    <source>
        <dbReference type="ARBA" id="ARBA00022806"/>
    </source>
</evidence>
<dbReference type="InterPro" id="IPR004589">
    <property type="entry name" value="DNA_helicase_ATP-dep_RecQ"/>
</dbReference>
<evidence type="ECO:0000256" key="5">
    <source>
        <dbReference type="ARBA" id="ARBA00022741"/>
    </source>
</evidence>
<keyword evidence="6" id="KW-0227">DNA damage</keyword>
<dbReference type="InterPro" id="IPR018982">
    <property type="entry name" value="RQC_domain"/>
</dbReference>
<proteinExistence type="inferred from homology"/>
<comment type="cofactor">
    <cofactor evidence="2">
        <name>Zn(2+)</name>
        <dbReference type="ChEBI" id="CHEBI:29105"/>
    </cofactor>
</comment>
<evidence type="ECO:0000313" key="20">
    <source>
        <dbReference type="EMBL" id="BCZ46103.1"/>
    </source>
</evidence>
<dbReference type="PROSITE" id="PS51194">
    <property type="entry name" value="HELICASE_CTER"/>
    <property type="match status" value="1"/>
</dbReference>
<evidence type="ECO:0000259" key="18">
    <source>
        <dbReference type="PROSITE" id="PS51192"/>
    </source>
</evidence>
<dbReference type="SUPFAM" id="SSF47819">
    <property type="entry name" value="HRDC-like"/>
    <property type="match status" value="2"/>
</dbReference>
<dbReference type="InterPro" id="IPR029491">
    <property type="entry name" value="Helicase_HTH"/>
</dbReference>
<keyword evidence="10" id="KW-0067">ATP-binding</keyword>
<dbReference type="SMART" id="SM00341">
    <property type="entry name" value="HRDC"/>
    <property type="match status" value="2"/>
</dbReference>
<evidence type="ECO:0000256" key="2">
    <source>
        <dbReference type="ARBA" id="ARBA00001947"/>
    </source>
</evidence>
<feature type="domain" description="Helicase ATP-binding" evidence="18">
    <location>
        <begin position="26"/>
        <end position="195"/>
    </location>
</feature>
<keyword evidence="4" id="KW-0479">Metal-binding</keyword>
<dbReference type="Pfam" id="PF00270">
    <property type="entry name" value="DEAD"/>
    <property type="match status" value="1"/>
</dbReference>
<sequence>MENTALNVLEKYYGYKTFRRGQENIIDTIIKGQDVLAIMPTGGGKSICYQIPALILEGITIVISPLISLMKDQVDTLKDMGIKGALINSTLSVIEENEVINDLVNGEIKILYIAPERLESFNFINIISRCNIAQIAVDEAHCISQWGHDFRVSYRKVASFINLLQKKPIITAFTATASEEVREDIIKQLNLNNPKVFVTGFDRENLLINVIKGGSKKEYLNSYIENNKEVSGIIYAATRKEVDNLYENLSAKGYNITHYHAGLSEKIRKENQENFIYDRANIMVATNAFGMGIDKPNVRYVVHYNMPRNIESYYQEIGRAGRDGEKSECILLFAPQDVQVQKYLIENSIENIERKNNQYRKLQQMMDFVYSNDCYRKYILEYFGEEYNKHCDNCSNCLSEGEFVDKTIEAQKVLSCIYRMKQKFGSGMLVDVLRGSKNKKVLQFHFDEISTYGLMKEYSAEDLKNFINTLISHGYINVIEGTYPVLNLNDRSRNVLTSKEKVQLKEFKVEKKIHEDNELFEILRAIRQNLARENNVPPYVIFGDVTLKEMTANYPICKEAMLKISGVGEVKYSKYGKDFEDAIKEFTEEHNIEVPNYLEAVVEPENNQPKDNDLKLEVTTDLDLYNILHIARDEFAKKENSPPQAIITMNSLKEISGRYPITLDKLKDVSGMGPKKISSYGETIIKIVNDYLSENNKEINWNERKRKKVIIDGETRENNQIAIDMLKENIDIHEISRKIELSISTILGYVTDYIKEFGENIFDINLDEFYNEEDEQLIVNACEKNGYNQINVLKKELPSHIKYESIRSVILIKYYNIHY</sequence>
<keyword evidence="8 20" id="KW-0347">Helicase</keyword>
<dbReference type="InterPro" id="IPR006293">
    <property type="entry name" value="DNA_helicase_ATP-dep_RecQ_bac"/>
</dbReference>
<dbReference type="Pfam" id="PF00570">
    <property type="entry name" value="HRDC"/>
    <property type="match status" value="2"/>
</dbReference>
<evidence type="ECO:0000256" key="4">
    <source>
        <dbReference type="ARBA" id="ARBA00022723"/>
    </source>
</evidence>
<feature type="domain" description="HRDC" evidence="17">
    <location>
        <begin position="513"/>
        <end position="593"/>
    </location>
</feature>
<dbReference type="PROSITE" id="PS50967">
    <property type="entry name" value="HRDC"/>
    <property type="match status" value="2"/>
</dbReference>
<dbReference type="InterPro" id="IPR001650">
    <property type="entry name" value="Helicase_C-like"/>
</dbReference>
<dbReference type="Gene3D" id="1.10.10.10">
    <property type="entry name" value="Winged helix-like DNA-binding domain superfamily/Winged helix DNA-binding domain"/>
    <property type="match status" value="1"/>
</dbReference>
<organism evidence="20 21">
    <name type="scientific">Clostridium gelidum</name>
    <dbReference type="NCBI Taxonomy" id="704125"/>
    <lineage>
        <taxon>Bacteria</taxon>
        <taxon>Bacillati</taxon>
        <taxon>Bacillota</taxon>
        <taxon>Clostridia</taxon>
        <taxon>Eubacteriales</taxon>
        <taxon>Clostridiaceae</taxon>
        <taxon>Clostridium</taxon>
    </lineage>
</organism>
<dbReference type="NCBIfam" id="TIGR00614">
    <property type="entry name" value="recQ_fam"/>
    <property type="match status" value="1"/>
</dbReference>
<protein>
    <recommendedName>
        <fullName evidence="16">DNA helicase RecQ</fullName>
        <ecNumber evidence="16">5.6.2.4</ecNumber>
    </recommendedName>
</protein>
<dbReference type="PANTHER" id="PTHR13710:SF105">
    <property type="entry name" value="ATP-DEPENDENT DNA HELICASE Q1"/>
    <property type="match status" value="1"/>
</dbReference>
<evidence type="ECO:0000256" key="13">
    <source>
        <dbReference type="ARBA" id="ARBA00023204"/>
    </source>
</evidence>
<evidence type="ECO:0000256" key="7">
    <source>
        <dbReference type="ARBA" id="ARBA00022801"/>
    </source>
</evidence>
<evidence type="ECO:0000256" key="3">
    <source>
        <dbReference type="ARBA" id="ARBA00005446"/>
    </source>
</evidence>
<dbReference type="InterPro" id="IPR027417">
    <property type="entry name" value="P-loop_NTPase"/>
</dbReference>
<dbReference type="PROSITE" id="PS51192">
    <property type="entry name" value="HELICASE_ATP_BIND_1"/>
    <property type="match status" value="1"/>
</dbReference>
<dbReference type="PANTHER" id="PTHR13710">
    <property type="entry name" value="DNA HELICASE RECQ FAMILY MEMBER"/>
    <property type="match status" value="1"/>
</dbReference>
<dbReference type="SMART" id="SM00956">
    <property type="entry name" value="RQC"/>
    <property type="match status" value="1"/>
</dbReference>
<dbReference type="Gene3D" id="1.10.150.80">
    <property type="entry name" value="HRDC domain"/>
    <property type="match status" value="2"/>
</dbReference>
<name>A0ABN6IYX0_9CLOT</name>
<evidence type="ECO:0000259" key="19">
    <source>
        <dbReference type="PROSITE" id="PS51194"/>
    </source>
</evidence>
<evidence type="ECO:0000256" key="9">
    <source>
        <dbReference type="ARBA" id="ARBA00022833"/>
    </source>
</evidence>
<keyword evidence="9" id="KW-0862">Zinc</keyword>
<dbReference type="Gene3D" id="3.40.50.300">
    <property type="entry name" value="P-loop containing nucleotide triphosphate hydrolases"/>
    <property type="match status" value="2"/>
</dbReference>
<evidence type="ECO:0000256" key="12">
    <source>
        <dbReference type="ARBA" id="ARBA00023172"/>
    </source>
</evidence>
<dbReference type="NCBIfam" id="TIGR01389">
    <property type="entry name" value="recQ"/>
    <property type="match status" value="1"/>
</dbReference>
<dbReference type="Proteomes" id="UP000824633">
    <property type="component" value="Chromosome"/>
</dbReference>
<accession>A0ABN6IYX0</accession>
<evidence type="ECO:0000256" key="11">
    <source>
        <dbReference type="ARBA" id="ARBA00023125"/>
    </source>
</evidence>
<dbReference type="EMBL" id="AP024849">
    <property type="protein sequence ID" value="BCZ46103.1"/>
    <property type="molecule type" value="Genomic_DNA"/>
</dbReference>
<keyword evidence="11" id="KW-0238">DNA-binding</keyword>
<dbReference type="SMART" id="SM00487">
    <property type="entry name" value="DEXDc"/>
    <property type="match status" value="1"/>
</dbReference>
<dbReference type="RefSeq" id="WP_224037626.1">
    <property type="nucleotide sequence ID" value="NZ_AP024849.1"/>
</dbReference>